<dbReference type="Proteomes" id="UP000677812">
    <property type="component" value="Unassembled WGS sequence"/>
</dbReference>
<protein>
    <recommendedName>
        <fullName evidence="3">Mu-like prophage FluMu N-terminal domain-containing protein</fullName>
    </recommendedName>
</protein>
<dbReference type="SUPFAM" id="SSF160059">
    <property type="entry name" value="PriA/YqbF domain"/>
    <property type="match status" value="1"/>
</dbReference>
<dbReference type="RefSeq" id="WP_211681075.1">
    <property type="nucleotide sequence ID" value="NZ_JAGRQH010000003.1"/>
</dbReference>
<gene>
    <name evidence="1" type="ORF">KB213_05460</name>
</gene>
<name>A0ABS5E6H7_9PROT</name>
<reference evidence="1 2" key="1">
    <citation type="submission" date="2021-04" db="EMBL/GenBank/DDBJ databases">
        <title>The complete genome sequence of Neokomagataea sp. TBRC 2177.</title>
        <authorList>
            <person name="Charoenyingcharoen P."/>
            <person name="Yukphan P."/>
        </authorList>
    </citation>
    <scope>NUCLEOTIDE SEQUENCE [LARGE SCALE GENOMIC DNA]</scope>
    <source>
        <strain evidence="1 2">TBRC 2177</strain>
    </source>
</reference>
<evidence type="ECO:0008006" key="3">
    <source>
        <dbReference type="Google" id="ProtNLM"/>
    </source>
</evidence>
<organism evidence="1 2">
    <name type="scientific">Neokomagataea anthophila</name>
    <dbReference type="NCBI Taxonomy" id="2826925"/>
    <lineage>
        <taxon>Bacteria</taxon>
        <taxon>Pseudomonadati</taxon>
        <taxon>Pseudomonadota</taxon>
        <taxon>Alphaproteobacteria</taxon>
        <taxon>Acetobacterales</taxon>
        <taxon>Acetobacteraceae</taxon>
        <taxon>Neokomagataea</taxon>
    </lineage>
</organism>
<proteinExistence type="predicted"/>
<evidence type="ECO:0000313" key="2">
    <source>
        <dbReference type="Proteomes" id="UP000677812"/>
    </source>
</evidence>
<accession>A0ABS5E6H7</accession>
<dbReference type="EMBL" id="JAGRQH010000003">
    <property type="protein sequence ID" value="MBR0559502.1"/>
    <property type="molecule type" value="Genomic_DNA"/>
</dbReference>
<evidence type="ECO:0000313" key="1">
    <source>
        <dbReference type="EMBL" id="MBR0559502.1"/>
    </source>
</evidence>
<keyword evidence="2" id="KW-1185">Reference proteome</keyword>
<comment type="caution">
    <text evidence="1">The sequence shown here is derived from an EMBL/GenBank/DDBJ whole genome shotgun (WGS) entry which is preliminary data.</text>
</comment>
<sequence length="84" mass="9247">MPGTIEDKGSEPKKKPPVRAVFRSVATPDQDIVSGHIIVVSRQPGLRRGGQEHGAVTLYERDAFTPEQFALLVNEPLLEVIEVK</sequence>